<name>A0A1R1PZJ9_ZANCU</name>
<feature type="region of interest" description="Disordered" evidence="1">
    <location>
        <begin position="101"/>
        <end position="148"/>
    </location>
</feature>
<evidence type="ECO:0000256" key="2">
    <source>
        <dbReference type="SAM" id="Phobius"/>
    </source>
</evidence>
<dbReference type="GO" id="GO:0005739">
    <property type="term" value="C:mitochondrion"/>
    <property type="evidence" value="ECO:0007669"/>
    <property type="project" value="TreeGrafter"/>
</dbReference>
<evidence type="ECO:0000313" key="3">
    <source>
        <dbReference type="EMBL" id="OMH86376.1"/>
    </source>
</evidence>
<keyword evidence="2" id="KW-1133">Transmembrane helix</keyword>
<feature type="transmembrane region" description="Helical" evidence="2">
    <location>
        <begin position="166"/>
        <end position="188"/>
    </location>
</feature>
<dbReference type="PANTHER" id="PTHR28002">
    <property type="entry name" value="MIOREX COMPLEX COMPONENT 11"/>
    <property type="match status" value="1"/>
</dbReference>
<proteinExistence type="predicted"/>
<comment type="caution">
    <text evidence="3">The sequence shown here is derived from an EMBL/GenBank/DDBJ whole genome shotgun (WGS) entry which is preliminary data.</text>
</comment>
<reference evidence="4" key="1">
    <citation type="submission" date="2017-01" db="EMBL/GenBank/DDBJ databases">
        <authorList>
            <person name="Wang Y."/>
            <person name="White M."/>
            <person name="Kvist S."/>
            <person name="Moncalvo J.-M."/>
        </authorList>
    </citation>
    <scope>NUCLEOTIDE SEQUENCE [LARGE SCALE GENOMIC DNA]</scope>
    <source>
        <strain evidence="4">COL-18-3</strain>
    </source>
</reference>
<evidence type="ECO:0000313" key="4">
    <source>
        <dbReference type="Proteomes" id="UP000188320"/>
    </source>
</evidence>
<feature type="compositionally biased region" description="Basic and acidic residues" evidence="1">
    <location>
        <begin position="118"/>
        <end position="131"/>
    </location>
</feature>
<organism evidence="3 4">
    <name type="scientific">Zancudomyces culisetae</name>
    <name type="common">Gut fungus</name>
    <name type="synonym">Smittium culisetae</name>
    <dbReference type="NCBI Taxonomy" id="1213189"/>
    <lineage>
        <taxon>Eukaryota</taxon>
        <taxon>Fungi</taxon>
        <taxon>Fungi incertae sedis</taxon>
        <taxon>Zoopagomycota</taxon>
        <taxon>Kickxellomycotina</taxon>
        <taxon>Harpellomycetes</taxon>
        <taxon>Harpellales</taxon>
        <taxon>Legeriomycetaceae</taxon>
        <taxon>Zancudomyces</taxon>
    </lineage>
</organism>
<dbReference type="OrthoDB" id="5580261at2759"/>
<sequence>MLKTFSITKDITSLGLNITRTKTRIDKFTTLKRTMSAANPKPTPFQRCSVLVPQSSGYFNSVNTNRSVIYGCGAGVSRGFFTFTGFPSNILGEKHNYDTKTGRYYSTSPTNNPADPTQPEHSEKESKKDTGNTDNNSNPQDSKPKPKKNTFEYYKSQFKSKPGSHLVSFLLLHELTAILPIFLIYYYLKLTDYQFDFLFNFSSSQLSEYVVESCNRFFNKLRGYFGFGELPSNDLTMVRLVASYAIVKTLLPLRLAACVLLTPFFSKFFIDPITSVFRRIFVFSFRK</sequence>
<keyword evidence="4" id="KW-1185">Reference proteome</keyword>
<dbReference type="EMBL" id="LSSK01000006">
    <property type="protein sequence ID" value="OMH86376.1"/>
    <property type="molecule type" value="Genomic_DNA"/>
</dbReference>
<protein>
    <submittedName>
        <fullName evidence="3">Uncharacterized protein</fullName>
    </submittedName>
</protein>
<feature type="transmembrane region" description="Helical" evidence="2">
    <location>
        <begin position="251"/>
        <end position="270"/>
    </location>
</feature>
<feature type="compositionally biased region" description="Polar residues" evidence="1">
    <location>
        <begin position="104"/>
        <end position="115"/>
    </location>
</feature>
<gene>
    <name evidence="3" type="ORF">AX774_g62</name>
</gene>
<dbReference type="PANTHER" id="PTHR28002:SF1">
    <property type="entry name" value="MIOREX COMPLEX COMPONENT 11"/>
    <property type="match status" value="1"/>
</dbReference>
<dbReference type="Proteomes" id="UP000188320">
    <property type="component" value="Unassembled WGS sequence"/>
</dbReference>
<evidence type="ECO:0000256" key="1">
    <source>
        <dbReference type="SAM" id="MobiDB-lite"/>
    </source>
</evidence>
<feature type="compositionally biased region" description="Polar residues" evidence="1">
    <location>
        <begin position="132"/>
        <end position="141"/>
    </location>
</feature>
<dbReference type="AlphaFoldDB" id="A0A1R1PZJ9"/>
<keyword evidence="2" id="KW-0472">Membrane</keyword>
<dbReference type="Pfam" id="PF10306">
    <property type="entry name" value="FLILHELTA"/>
    <property type="match status" value="1"/>
</dbReference>
<dbReference type="InterPro" id="IPR018811">
    <property type="entry name" value="MRX11"/>
</dbReference>
<keyword evidence="2" id="KW-0812">Transmembrane</keyword>
<accession>A0A1R1PZJ9</accession>